<reference evidence="2 3" key="1">
    <citation type="submission" date="2019-07" db="EMBL/GenBank/DDBJ databases">
        <title>Genome sequencing of Bacteroides dorei iSURF_12.</title>
        <authorList>
            <person name="Sevigny J.L."/>
            <person name="Ruoff K.L."/>
            <person name="Price C.E."/>
            <person name="Valls R.A."/>
            <person name="O'Toole G.A."/>
        </authorList>
    </citation>
    <scope>NUCLEOTIDE SEQUENCE [LARGE SCALE GENOMIC DNA]</scope>
    <source>
        <strain evidence="2 3">ANK132K_1B</strain>
    </source>
</reference>
<protein>
    <submittedName>
        <fullName evidence="2">Uncharacterized protein</fullName>
    </submittedName>
</protein>
<name>A0A5C6KX36_9BACT</name>
<comment type="caution">
    <text evidence="2">The sequence shown here is derived from an EMBL/GenBank/DDBJ whole genome shotgun (WGS) entry which is preliminary data.</text>
</comment>
<organism evidence="2 3">
    <name type="scientific">Phocaeicola dorei</name>
    <dbReference type="NCBI Taxonomy" id="357276"/>
    <lineage>
        <taxon>Bacteria</taxon>
        <taxon>Pseudomonadati</taxon>
        <taxon>Bacteroidota</taxon>
        <taxon>Bacteroidia</taxon>
        <taxon>Bacteroidales</taxon>
        <taxon>Bacteroidaceae</taxon>
        <taxon>Phocaeicola</taxon>
    </lineage>
</organism>
<dbReference type="Proteomes" id="UP000315833">
    <property type="component" value="Unassembled WGS sequence"/>
</dbReference>
<dbReference type="EMBL" id="VOIF01000028">
    <property type="protein sequence ID" value="TWV67190.1"/>
    <property type="molecule type" value="Genomic_DNA"/>
</dbReference>
<feature type="region of interest" description="Disordered" evidence="1">
    <location>
        <begin position="1"/>
        <end position="80"/>
    </location>
</feature>
<feature type="compositionally biased region" description="Basic residues" evidence="1">
    <location>
        <begin position="31"/>
        <end position="48"/>
    </location>
</feature>
<evidence type="ECO:0000256" key="1">
    <source>
        <dbReference type="SAM" id="MobiDB-lite"/>
    </source>
</evidence>
<gene>
    <name evidence="2" type="ORF">FSA04_19065</name>
</gene>
<dbReference type="AlphaFoldDB" id="A0A5C6KX36"/>
<feature type="compositionally biased region" description="Polar residues" evidence="1">
    <location>
        <begin position="50"/>
        <end position="73"/>
    </location>
</feature>
<proteinExistence type="predicted"/>
<evidence type="ECO:0000313" key="2">
    <source>
        <dbReference type="EMBL" id="TWV67190.1"/>
    </source>
</evidence>
<accession>A0A5C6KX36</accession>
<sequence>MSTRRGFPEPLPPEKGHGGAFQTVPWERYPHPRGKNGRGHISHVRIQKKASGTSSSPEASIKTAATYSPTVTQYHRRDKA</sequence>
<evidence type="ECO:0000313" key="3">
    <source>
        <dbReference type="Proteomes" id="UP000315833"/>
    </source>
</evidence>